<dbReference type="PANTHER" id="PTHR46599">
    <property type="entry name" value="PIGGYBAC TRANSPOSABLE ELEMENT-DERIVED PROTEIN 4"/>
    <property type="match status" value="1"/>
</dbReference>
<proteinExistence type="predicted"/>
<dbReference type="STRING" id="400682.A0A1X7VSU3"/>
<dbReference type="OrthoDB" id="6146813at2759"/>
<name>A0A1X7VSU3_AMPQE</name>
<dbReference type="PANTHER" id="PTHR46599:SF3">
    <property type="entry name" value="PIGGYBAC TRANSPOSABLE ELEMENT-DERIVED PROTEIN 4"/>
    <property type="match status" value="1"/>
</dbReference>
<dbReference type="Pfam" id="PF13843">
    <property type="entry name" value="DDE_Tnp_1_7"/>
    <property type="match status" value="1"/>
</dbReference>
<dbReference type="InterPro" id="IPR029526">
    <property type="entry name" value="PGBD"/>
</dbReference>
<dbReference type="EnsemblMetazoa" id="Aqu2.1.42910_001">
    <property type="protein sequence ID" value="Aqu2.1.42910_001"/>
    <property type="gene ID" value="Aqu2.1.42910"/>
</dbReference>
<sequence length="274" mass="31297">MTFISDTIKHRTTSRNFVNDTDVETNEYNACSPSDADNSRSSTNRFESYLCFLHIVNEDTEKKLKQDGHKLSFSIYRGQIGEVRSSNGLGYDVVMSLSKNSLSQGYSLYIDNFYTSPQLLSDLFSNGVHTTGTLNVSRKGVPAVVSHLKKKFSHKSFSRGSGAYVRDGTCVYAVWRDTNCVAVMSNEHPRNSEETATRNDKRGGVTEKKEIPVPAIIYNYNSFMNGVDRSDQLFKYYNVLRQSRKYWKTLFFILLIKQLSTHTSFIKKFILEEN</sequence>
<evidence type="ECO:0000259" key="1">
    <source>
        <dbReference type="Pfam" id="PF13843"/>
    </source>
</evidence>
<dbReference type="AlphaFoldDB" id="A0A1X7VSU3"/>
<protein>
    <recommendedName>
        <fullName evidence="1">PiggyBac transposable element-derived protein domain-containing protein</fullName>
    </recommendedName>
</protein>
<organism evidence="2">
    <name type="scientific">Amphimedon queenslandica</name>
    <name type="common">Sponge</name>
    <dbReference type="NCBI Taxonomy" id="400682"/>
    <lineage>
        <taxon>Eukaryota</taxon>
        <taxon>Metazoa</taxon>
        <taxon>Porifera</taxon>
        <taxon>Demospongiae</taxon>
        <taxon>Heteroscleromorpha</taxon>
        <taxon>Haplosclerida</taxon>
        <taxon>Niphatidae</taxon>
        <taxon>Amphimedon</taxon>
    </lineage>
</organism>
<dbReference type="InParanoid" id="A0A1X7VSU3"/>
<accession>A0A1X7VSU3</accession>
<evidence type="ECO:0000313" key="2">
    <source>
        <dbReference type="EnsemblMetazoa" id="Aqu2.1.42910_001"/>
    </source>
</evidence>
<feature type="domain" description="PiggyBac transposable element-derived protein" evidence="1">
    <location>
        <begin position="72"/>
        <end position="255"/>
    </location>
</feature>
<reference evidence="2" key="1">
    <citation type="submission" date="2017-05" db="UniProtKB">
        <authorList>
            <consortium name="EnsemblMetazoa"/>
        </authorList>
    </citation>
    <scope>IDENTIFICATION</scope>
</reference>